<dbReference type="EMBL" id="CM007893">
    <property type="protein sequence ID" value="OTG29802.1"/>
    <property type="molecule type" value="Genomic_DNA"/>
</dbReference>
<dbReference type="InParanoid" id="A0A251V4A1"/>
<keyword evidence="4" id="KW-1185">Reference proteome</keyword>
<feature type="compositionally biased region" description="Basic and acidic residues" evidence="1">
    <location>
        <begin position="1"/>
        <end position="17"/>
    </location>
</feature>
<dbReference type="FunCoup" id="A0A251V4A1">
    <property type="interactions" value="61"/>
</dbReference>
<gene>
    <name evidence="3" type="ORF">HannXRQ_Chr04g0126171</name>
    <name evidence="2" type="ORF">HanXRQr2_Chr04g0189241</name>
</gene>
<feature type="compositionally biased region" description="Basic and acidic residues" evidence="1">
    <location>
        <begin position="71"/>
        <end position="93"/>
    </location>
</feature>
<reference evidence="2 4" key="1">
    <citation type="journal article" date="2017" name="Nature">
        <title>The sunflower genome provides insights into oil metabolism, flowering and Asterid evolution.</title>
        <authorList>
            <person name="Badouin H."/>
            <person name="Gouzy J."/>
            <person name="Grassa C.J."/>
            <person name="Murat F."/>
            <person name="Staton S.E."/>
            <person name="Cottret L."/>
            <person name="Lelandais-Briere C."/>
            <person name="Owens G.L."/>
            <person name="Carrere S."/>
            <person name="Mayjonade B."/>
            <person name="Legrand L."/>
            <person name="Gill N."/>
            <person name="Kane N.C."/>
            <person name="Bowers J.E."/>
            <person name="Hubner S."/>
            <person name="Bellec A."/>
            <person name="Berard A."/>
            <person name="Berges H."/>
            <person name="Blanchet N."/>
            <person name="Boniface M.C."/>
            <person name="Brunel D."/>
            <person name="Catrice O."/>
            <person name="Chaidir N."/>
            <person name="Claudel C."/>
            <person name="Donnadieu C."/>
            <person name="Faraut T."/>
            <person name="Fievet G."/>
            <person name="Helmstetter N."/>
            <person name="King M."/>
            <person name="Knapp S.J."/>
            <person name="Lai Z."/>
            <person name="Le Paslier M.C."/>
            <person name="Lippi Y."/>
            <person name="Lorenzon L."/>
            <person name="Mandel J.R."/>
            <person name="Marage G."/>
            <person name="Marchand G."/>
            <person name="Marquand E."/>
            <person name="Bret-Mestries E."/>
            <person name="Morien E."/>
            <person name="Nambeesan S."/>
            <person name="Nguyen T."/>
            <person name="Pegot-Espagnet P."/>
            <person name="Pouilly N."/>
            <person name="Raftis F."/>
            <person name="Sallet E."/>
            <person name="Schiex T."/>
            <person name="Thomas J."/>
            <person name="Vandecasteele C."/>
            <person name="Vares D."/>
            <person name="Vear F."/>
            <person name="Vautrin S."/>
            <person name="Crespi M."/>
            <person name="Mangin B."/>
            <person name="Burke J.M."/>
            <person name="Salse J."/>
            <person name="Munos S."/>
            <person name="Vincourt P."/>
            <person name="Rieseberg L.H."/>
            <person name="Langlade N.B."/>
        </authorList>
    </citation>
    <scope>NUCLEOTIDE SEQUENCE [LARGE SCALE GENOMIC DNA]</scope>
    <source>
        <strain evidence="4">cv. SF193</strain>
        <tissue evidence="2">Leaves</tissue>
    </source>
</reference>
<feature type="compositionally biased region" description="Basic and acidic residues" evidence="1">
    <location>
        <begin position="27"/>
        <end position="38"/>
    </location>
</feature>
<proteinExistence type="predicted"/>
<reference evidence="3" key="2">
    <citation type="submission" date="2017-02" db="EMBL/GenBank/DDBJ databases">
        <title>Sunflower complete genome.</title>
        <authorList>
            <person name="Langlade N."/>
            <person name="Munos S."/>
        </authorList>
    </citation>
    <scope>NUCLEOTIDE SEQUENCE [LARGE SCALE GENOMIC DNA]</scope>
    <source>
        <tissue evidence="3">Leaves</tissue>
    </source>
</reference>
<dbReference type="OMA" id="VQAIHPK"/>
<evidence type="ECO:0000313" key="3">
    <source>
        <dbReference type="EMBL" id="OTG29802.1"/>
    </source>
</evidence>
<feature type="region of interest" description="Disordered" evidence="1">
    <location>
        <begin position="1"/>
        <end position="49"/>
    </location>
</feature>
<reference evidence="2" key="3">
    <citation type="submission" date="2020-06" db="EMBL/GenBank/DDBJ databases">
        <title>Helianthus annuus Genome sequencing and assembly Release 2.</title>
        <authorList>
            <person name="Gouzy J."/>
            <person name="Langlade N."/>
            <person name="Munos S."/>
        </authorList>
    </citation>
    <scope>NUCLEOTIDE SEQUENCE</scope>
    <source>
        <tissue evidence="2">Leaves</tissue>
    </source>
</reference>
<dbReference type="EMBL" id="MNCJ02000319">
    <property type="protein sequence ID" value="KAF5812139.1"/>
    <property type="molecule type" value="Genomic_DNA"/>
</dbReference>
<dbReference type="OrthoDB" id="1932113at2759"/>
<feature type="region of interest" description="Disordered" evidence="1">
    <location>
        <begin position="71"/>
        <end position="126"/>
    </location>
</feature>
<dbReference type="AlphaFoldDB" id="A0A251V4A1"/>
<name>A0A251V4A1_HELAN</name>
<protein>
    <submittedName>
        <fullName evidence="3">Uncharacterized protein</fullName>
    </submittedName>
</protein>
<dbReference type="PANTHER" id="PTHR35277">
    <property type="entry name" value="OS09G0363700 PROTEIN"/>
    <property type="match status" value="1"/>
</dbReference>
<dbReference type="Gramene" id="mRNA:HanXRQr2_Chr04g0189241">
    <property type="protein sequence ID" value="mRNA:HanXRQr2_Chr04g0189241"/>
    <property type="gene ID" value="HanXRQr2_Chr04g0189241"/>
</dbReference>
<evidence type="ECO:0000256" key="1">
    <source>
        <dbReference type="SAM" id="MobiDB-lite"/>
    </source>
</evidence>
<organism evidence="3 4">
    <name type="scientific">Helianthus annuus</name>
    <name type="common">Common sunflower</name>
    <dbReference type="NCBI Taxonomy" id="4232"/>
    <lineage>
        <taxon>Eukaryota</taxon>
        <taxon>Viridiplantae</taxon>
        <taxon>Streptophyta</taxon>
        <taxon>Embryophyta</taxon>
        <taxon>Tracheophyta</taxon>
        <taxon>Spermatophyta</taxon>
        <taxon>Magnoliopsida</taxon>
        <taxon>eudicotyledons</taxon>
        <taxon>Gunneridae</taxon>
        <taxon>Pentapetalae</taxon>
        <taxon>asterids</taxon>
        <taxon>campanulids</taxon>
        <taxon>Asterales</taxon>
        <taxon>Asteraceae</taxon>
        <taxon>Asteroideae</taxon>
        <taxon>Heliantheae alliance</taxon>
        <taxon>Heliantheae</taxon>
        <taxon>Helianthus</taxon>
    </lineage>
</organism>
<evidence type="ECO:0000313" key="2">
    <source>
        <dbReference type="EMBL" id="KAF5812139.1"/>
    </source>
</evidence>
<dbReference type="PANTHER" id="PTHR35277:SF10">
    <property type="entry name" value="OS09G0363700 PROTEIN"/>
    <property type="match status" value="1"/>
</dbReference>
<accession>A0A251V4A1</accession>
<sequence length="153" mass="16989">MDESKLDPSSDKDKTDTMVHNPKHPTHNTETHGLREDIDPNTPIGDVKGPNVFERVKEEFEAIVGAVHHRKEDDAAFTGSKHEKQSSPSDHKGSPNHHKETHGRGDDIDADTPINEVKGPNIFHRAKEEIEAIVGTILSKKESDHDDASPKKD</sequence>
<dbReference type="Proteomes" id="UP000215914">
    <property type="component" value="Chromosome 4"/>
</dbReference>
<evidence type="ECO:0000313" key="4">
    <source>
        <dbReference type="Proteomes" id="UP000215914"/>
    </source>
</evidence>